<gene>
    <name evidence="1" type="ORF">V1517DRAFT_375490</name>
</gene>
<protein>
    <submittedName>
        <fullName evidence="1">WD40-repeat-containing domain protein</fullName>
    </submittedName>
</protein>
<accession>A0ACC3TIJ4</accession>
<evidence type="ECO:0000313" key="1">
    <source>
        <dbReference type="EMBL" id="KAK9320571.1"/>
    </source>
</evidence>
<evidence type="ECO:0000313" key="2">
    <source>
        <dbReference type="Proteomes" id="UP001489719"/>
    </source>
</evidence>
<organism evidence="1 2">
    <name type="scientific">Lipomyces orientalis</name>
    <dbReference type="NCBI Taxonomy" id="1233043"/>
    <lineage>
        <taxon>Eukaryota</taxon>
        <taxon>Fungi</taxon>
        <taxon>Dikarya</taxon>
        <taxon>Ascomycota</taxon>
        <taxon>Saccharomycotina</taxon>
        <taxon>Lipomycetes</taxon>
        <taxon>Lipomycetales</taxon>
        <taxon>Lipomycetaceae</taxon>
        <taxon>Lipomyces</taxon>
    </lineage>
</organism>
<sequence length="752" mass="82068">MPDFKLSRTLEAHKGDVRGVIFPEPGLLVSVSRDCTLRTWKHMPGSSGSQYGVEWSSDVTYQSPKYLNSVAWMEDAKLIASAGLAQVITVSPPGANQPPEYVLEGHDSNVCALDYNSGVLMSGSWDKTARVWVGRECKYILRGHEQAVWAVLVVAPDQYITGSADKTIRLWSSSKTVNVYTGHTDVVRCICRISDDRFASCSNDGSVRIWDFKGSCLAELYGHASFVYSLAYSPTTDEIISGSEDRSVRVWKDGECVQTISLPCTSVWAVAINSESGDIAAGGSDGTVRVFSRSETSWATKEEIAKFDEQVAGYAISTNEVGNINKEKLPSYEALEVPGTKIGQVIMVKTAYASVDAYQWTGDKWAKIGEVVSGVGSQQKQIYEGQEYDYVFDVDIQEGAPPLKLPYNATENPYMAAQRFLEKNELPLSYLDETAKFIEKNTGGVRIGTQTPLEDPYGSRYIPGEQSSSTTSSQQAPAASGPKRVRFSLFPQKTFLYIKKANVPMLMKKIEEFSATKDPSLSVSSVELSEASELMVASESGLDPDSARKVAAFALRIVRQWPAAEKLGGLDILRVVVGELDDAGTVSEILSVIFNSPGIFDVSNNAMMATRLFANLFQSEIGKSIIQQADTRETILDHCRGLIGPTSISKLTEVALATLLLNFSVLVGLDNDLETAFSVIGIITEYLSIIKDPEAAYRLIVAFGTVLSVGSPEIIEAGKSLDGTKIVHDLKRRIGVEKRIETASDDVLHLLK</sequence>
<proteinExistence type="predicted"/>
<dbReference type="EMBL" id="MU970123">
    <property type="protein sequence ID" value="KAK9320571.1"/>
    <property type="molecule type" value="Genomic_DNA"/>
</dbReference>
<dbReference type="Proteomes" id="UP001489719">
    <property type="component" value="Unassembled WGS sequence"/>
</dbReference>
<comment type="caution">
    <text evidence="1">The sequence shown here is derived from an EMBL/GenBank/DDBJ whole genome shotgun (WGS) entry which is preliminary data.</text>
</comment>
<name>A0ACC3TIJ4_9ASCO</name>
<reference evidence="2" key="1">
    <citation type="journal article" date="2024" name="Front. Bioeng. Biotechnol.">
        <title>Genome-scale model development and genomic sequencing of the oleaginous clade Lipomyces.</title>
        <authorList>
            <person name="Czajka J.J."/>
            <person name="Han Y."/>
            <person name="Kim J."/>
            <person name="Mondo S.J."/>
            <person name="Hofstad B.A."/>
            <person name="Robles A."/>
            <person name="Haridas S."/>
            <person name="Riley R."/>
            <person name="LaButti K."/>
            <person name="Pangilinan J."/>
            <person name="Andreopoulos W."/>
            <person name="Lipzen A."/>
            <person name="Yan J."/>
            <person name="Wang M."/>
            <person name="Ng V."/>
            <person name="Grigoriev I.V."/>
            <person name="Spatafora J.W."/>
            <person name="Magnuson J.K."/>
            <person name="Baker S.E."/>
            <person name="Pomraning K.R."/>
        </authorList>
    </citation>
    <scope>NUCLEOTIDE SEQUENCE [LARGE SCALE GENOMIC DNA]</scope>
    <source>
        <strain evidence="2">CBS 10300</strain>
    </source>
</reference>
<keyword evidence="2" id="KW-1185">Reference proteome</keyword>